<keyword evidence="1" id="KW-0175">Coiled coil</keyword>
<comment type="caution">
    <text evidence="3">The sequence shown here is derived from an EMBL/GenBank/DDBJ whole genome shotgun (WGS) entry which is preliminary data.</text>
</comment>
<dbReference type="Proteomes" id="UP001229486">
    <property type="component" value="Unassembled WGS sequence"/>
</dbReference>
<feature type="coiled-coil region" evidence="1">
    <location>
        <begin position="54"/>
        <end position="81"/>
    </location>
</feature>
<evidence type="ECO:0000313" key="6">
    <source>
        <dbReference type="Proteomes" id="UP001229486"/>
    </source>
</evidence>
<evidence type="ECO:0000256" key="2">
    <source>
        <dbReference type="SAM" id="MobiDB-lite"/>
    </source>
</evidence>
<proteinExistence type="predicted"/>
<name>A0AB73IET3_9BURK</name>
<feature type="compositionally biased region" description="Basic and acidic residues" evidence="2">
    <location>
        <begin position="1"/>
        <end position="11"/>
    </location>
</feature>
<dbReference type="RefSeq" id="WP_020066804.1">
    <property type="nucleotide sequence ID" value="NZ_JAQQDN010000008.1"/>
</dbReference>
<organism evidence="3 6">
    <name type="scientific">Paraburkholderia caledonica</name>
    <dbReference type="NCBI Taxonomy" id="134536"/>
    <lineage>
        <taxon>Bacteria</taxon>
        <taxon>Pseudomonadati</taxon>
        <taxon>Pseudomonadota</taxon>
        <taxon>Betaproteobacteria</taxon>
        <taxon>Burkholderiales</taxon>
        <taxon>Burkholderiaceae</taxon>
        <taxon>Paraburkholderia</taxon>
    </lineage>
</organism>
<evidence type="ECO:0000256" key="1">
    <source>
        <dbReference type="SAM" id="Coils"/>
    </source>
</evidence>
<accession>A0AB73IET3</accession>
<dbReference type="EMBL" id="JAVDQN010000002">
    <property type="protein sequence ID" value="MDR6375590.1"/>
    <property type="molecule type" value="Genomic_DNA"/>
</dbReference>
<evidence type="ECO:0000313" key="5">
    <source>
        <dbReference type="Proteomes" id="UP001185254"/>
    </source>
</evidence>
<dbReference type="GeneID" id="97032777"/>
<feature type="region of interest" description="Disordered" evidence="2">
    <location>
        <begin position="1"/>
        <end position="22"/>
    </location>
</feature>
<keyword evidence="5" id="KW-1185">Reference proteome</keyword>
<dbReference type="AlphaFoldDB" id="A0AB73IET3"/>
<evidence type="ECO:0000313" key="4">
    <source>
        <dbReference type="EMBL" id="MDR6375590.1"/>
    </source>
</evidence>
<gene>
    <name evidence="4" type="ORF">J2776_002290</name>
    <name evidence="3" type="ORF">J2793_003323</name>
</gene>
<evidence type="ECO:0000313" key="3">
    <source>
        <dbReference type="EMBL" id="MDP9647877.1"/>
    </source>
</evidence>
<dbReference type="Proteomes" id="UP001185254">
    <property type="component" value="Unassembled WGS sequence"/>
</dbReference>
<dbReference type="EMBL" id="JAURTK010000003">
    <property type="protein sequence ID" value="MDP9647877.1"/>
    <property type="molecule type" value="Genomic_DNA"/>
</dbReference>
<sequence length="89" mass="9604">MANVEQFKDDLENNADGLVGGSRGDFMEAVGEAVYARVDSHQLDGIIAAYLTLQEVLDENADNLDDEADEAIQNATDEFNETVGKILGV</sequence>
<reference evidence="3 5" key="1">
    <citation type="submission" date="2023-07" db="EMBL/GenBank/DDBJ databases">
        <title>Sorghum-associated microbial communities from plants grown in Nebraska, USA.</title>
        <authorList>
            <person name="Schachtman D."/>
        </authorList>
    </citation>
    <scope>NUCLEOTIDE SEQUENCE</scope>
    <source>
        <strain evidence="4 5">DS1039</strain>
        <strain evidence="3">DS1061</strain>
    </source>
</reference>
<protein>
    <submittedName>
        <fullName evidence="3">Uncharacterized protein</fullName>
    </submittedName>
</protein>